<organism evidence="2 3">
    <name type="scientific">Pisolithus tinctorius Marx 270</name>
    <dbReference type="NCBI Taxonomy" id="870435"/>
    <lineage>
        <taxon>Eukaryota</taxon>
        <taxon>Fungi</taxon>
        <taxon>Dikarya</taxon>
        <taxon>Basidiomycota</taxon>
        <taxon>Agaricomycotina</taxon>
        <taxon>Agaricomycetes</taxon>
        <taxon>Agaricomycetidae</taxon>
        <taxon>Boletales</taxon>
        <taxon>Sclerodermatineae</taxon>
        <taxon>Pisolithaceae</taxon>
        <taxon>Pisolithus</taxon>
    </lineage>
</organism>
<proteinExistence type="predicted"/>
<dbReference type="AlphaFoldDB" id="A0A0C3MWA2"/>
<evidence type="ECO:0000313" key="2">
    <source>
        <dbReference type="EMBL" id="KIN93209.1"/>
    </source>
</evidence>
<reference evidence="2 3" key="1">
    <citation type="submission" date="2014-04" db="EMBL/GenBank/DDBJ databases">
        <authorList>
            <consortium name="DOE Joint Genome Institute"/>
            <person name="Kuo A."/>
            <person name="Kohler A."/>
            <person name="Costa M.D."/>
            <person name="Nagy L.G."/>
            <person name="Floudas D."/>
            <person name="Copeland A."/>
            <person name="Barry K.W."/>
            <person name="Cichocki N."/>
            <person name="Veneault-Fourrey C."/>
            <person name="LaButti K."/>
            <person name="Lindquist E.A."/>
            <person name="Lipzen A."/>
            <person name="Lundell T."/>
            <person name="Morin E."/>
            <person name="Murat C."/>
            <person name="Sun H."/>
            <person name="Tunlid A."/>
            <person name="Henrissat B."/>
            <person name="Grigoriev I.V."/>
            <person name="Hibbett D.S."/>
            <person name="Martin F."/>
            <person name="Nordberg H.P."/>
            <person name="Cantor M.N."/>
            <person name="Hua S.X."/>
        </authorList>
    </citation>
    <scope>NUCLEOTIDE SEQUENCE [LARGE SCALE GENOMIC DNA]</scope>
    <source>
        <strain evidence="2 3">Marx 270</strain>
    </source>
</reference>
<sequence length="89" mass="9669">MFARPLRVPADPSPSPNHCHCHPTINSRTPVLPTLLTPVLPVVFWPAGLHWPSGFLLGSGSGLHTLTLDSDTPYYPSLKKLPETSLDTC</sequence>
<protein>
    <submittedName>
        <fullName evidence="2">Uncharacterized protein</fullName>
    </submittedName>
</protein>
<evidence type="ECO:0000256" key="1">
    <source>
        <dbReference type="SAM" id="MobiDB-lite"/>
    </source>
</evidence>
<keyword evidence="3" id="KW-1185">Reference proteome</keyword>
<evidence type="ECO:0000313" key="3">
    <source>
        <dbReference type="Proteomes" id="UP000054217"/>
    </source>
</evidence>
<dbReference type="Proteomes" id="UP000054217">
    <property type="component" value="Unassembled WGS sequence"/>
</dbReference>
<accession>A0A0C3MWA2</accession>
<reference evidence="3" key="2">
    <citation type="submission" date="2015-01" db="EMBL/GenBank/DDBJ databases">
        <title>Evolutionary Origins and Diversification of the Mycorrhizal Mutualists.</title>
        <authorList>
            <consortium name="DOE Joint Genome Institute"/>
            <consortium name="Mycorrhizal Genomics Consortium"/>
            <person name="Kohler A."/>
            <person name="Kuo A."/>
            <person name="Nagy L.G."/>
            <person name="Floudas D."/>
            <person name="Copeland A."/>
            <person name="Barry K.W."/>
            <person name="Cichocki N."/>
            <person name="Veneault-Fourrey C."/>
            <person name="LaButti K."/>
            <person name="Lindquist E.A."/>
            <person name="Lipzen A."/>
            <person name="Lundell T."/>
            <person name="Morin E."/>
            <person name="Murat C."/>
            <person name="Riley R."/>
            <person name="Ohm R."/>
            <person name="Sun H."/>
            <person name="Tunlid A."/>
            <person name="Henrissat B."/>
            <person name="Grigoriev I.V."/>
            <person name="Hibbett D.S."/>
            <person name="Martin F."/>
        </authorList>
    </citation>
    <scope>NUCLEOTIDE SEQUENCE [LARGE SCALE GENOMIC DNA]</scope>
    <source>
        <strain evidence="3">Marx 270</strain>
    </source>
</reference>
<gene>
    <name evidence="2" type="ORF">M404DRAFT_36297</name>
</gene>
<name>A0A0C3MWA2_PISTI</name>
<dbReference type="InParanoid" id="A0A0C3MWA2"/>
<dbReference type="EMBL" id="KN832200">
    <property type="protein sequence ID" value="KIN93209.1"/>
    <property type="molecule type" value="Genomic_DNA"/>
</dbReference>
<feature type="region of interest" description="Disordered" evidence="1">
    <location>
        <begin position="1"/>
        <end position="20"/>
    </location>
</feature>
<dbReference type="HOGENOM" id="CLU_2455625_0_0_1"/>